<feature type="transmembrane region" description="Helical" evidence="8">
    <location>
        <begin position="91"/>
        <end position="110"/>
    </location>
</feature>
<name>A0ABV8SBF0_9BACL</name>
<reference evidence="10" key="1">
    <citation type="journal article" date="2019" name="Int. J. Syst. Evol. Microbiol.">
        <title>The Global Catalogue of Microorganisms (GCM) 10K type strain sequencing project: providing services to taxonomists for standard genome sequencing and annotation.</title>
        <authorList>
            <consortium name="The Broad Institute Genomics Platform"/>
            <consortium name="The Broad Institute Genome Sequencing Center for Infectious Disease"/>
            <person name="Wu L."/>
            <person name="Ma J."/>
        </authorList>
    </citation>
    <scope>NUCLEOTIDE SEQUENCE [LARGE SCALE GENOMIC DNA]</scope>
    <source>
        <strain evidence="10">CGMCC 4.1641</strain>
    </source>
</reference>
<feature type="transmembrane region" description="Helical" evidence="8">
    <location>
        <begin position="59"/>
        <end position="79"/>
    </location>
</feature>
<evidence type="ECO:0000313" key="10">
    <source>
        <dbReference type="Proteomes" id="UP001595755"/>
    </source>
</evidence>
<dbReference type="SUPFAM" id="SSF81345">
    <property type="entry name" value="ABC transporter involved in vitamin B12 uptake, BtuC"/>
    <property type="match status" value="1"/>
</dbReference>
<evidence type="ECO:0000256" key="6">
    <source>
        <dbReference type="ARBA" id="ARBA00022989"/>
    </source>
</evidence>
<gene>
    <name evidence="9" type="ORF">ACFO1S_15860</name>
</gene>
<comment type="subcellular location">
    <subcellularLocation>
        <location evidence="1">Cell membrane</location>
        <topology evidence="1">Multi-pass membrane protein</topology>
    </subcellularLocation>
</comment>
<feature type="transmembrane region" description="Helical" evidence="8">
    <location>
        <begin position="276"/>
        <end position="299"/>
    </location>
</feature>
<proteinExistence type="inferred from homology"/>
<evidence type="ECO:0000256" key="3">
    <source>
        <dbReference type="ARBA" id="ARBA00022448"/>
    </source>
</evidence>
<evidence type="ECO:0000256" key="5">
    <source>
        <dbReference type="ARBA" id="ARBA00022692"/>
    </source>
</evidence>
<feature type="transmembrane region" description="Helical" evidence="8">
    <location>
        <begin position="116"/>
        <end position="134"/>
    </location>
</feature>
<dbReference type="CDD" id="cd06550">
    <property type="entry name" value="TM_ABC_iron-siderophores_like"/>
    <property type="match status" value="1"/>
</dbReference>
<dbReference type="Gene3D" id="1.10.3470.10">
    <property type="entry name" value="ABC transporter involved in vitamin B12 uptake, BtuC"/>
    <property type="match status" value="1"/>
</dbReference>
<dbReference type="Pfam" id="PF01032">
    <property type="entry name" value="FecCD"/>
    <property type="match status" value="1"/>
</dbReference>
<evidence type="ECO:0000256" key="1">
    <source>
        <dbReference type="ARBA" id="ARBA00004651"/>
    </source>
</evidence>
<keyword evidence="6 8" id="KW-1133">Transmembrane helix</keyword>
<organism evidence="9 10">
    <name type="scientific">Cohnella boryungensis</name>
    <dbReference type="NCBI Taxonomy" id="768479"/>
    <lineage>
        <taxon>Bacteria</taxon>
        <taxon>Bacillati</taxon>
        <taxon>Bacillota</taxon>
        <taxon>Bacilli</taxon>
        <taxon>Bacillales</taxon>
        <taxon>Paenibacillaceae</taxon>
        <taxon>Cohnella</taxon>
    </lineage>
</organism>
<comment type="caution">
    <text evidence="9">The sequence shown here is derived from an EMBL/GenBank/DDBJ whole genome shotgun (WGS) entry which is preliminary data.</text>
</comment>
<evidence type="ECO:0000256" key="4">
    <source>
        <dbReference type="ARBA" id="ARBA00022475"/>
    </source>
</evidence>
<dbReference type="InterPro" id="IPR037294">
    <property type="entry name" value="ABC_BtuC-like"/>
</dbReference>
<keyword evidence="4" id="KW-1003">Cell membrane</keyword>
<dbReference type="InterPro" id="IPR000522">
    <property type="entry name" value="ABC_transptr_permease_BtuC"/>
</dbReference>
<protein>
    <submittedName>
        <fullName evidence="9">FecCD family ABC transporter permease</fullName>
    </submittedName>
</protein>
<feature type="transmembrane region" description="Helical" evidence="8">
    <location>
        <begin position="230"/>
        <end position="256"/>
    </location>
</feature>
<comment type="similarity">
    <text evidence="2">Belongs to the binding-protein-dependent transport system permease family. FecCD subfamily.</text>
</comment>
<sequence>MVIRLTGIGVGLLLVLALLGASIALGKQAIPLSEVYRSFVHFDGSREHLIVQTVRIPRALIAMAVGACLSMAGAIMQAVTRNGLAGPELFGVNQGAAFLIVIQLYLVGSLSGSQSIAYAFIGAGAAGALVYMMGTIGSSGLTPLKLILAGSTINLLLGALTQGILVFDEQSLDTMRFWLAGSLTGRSSAVLEQAAPFMIAGVVIALTMGRQINLLSLGEETAQGLGLRNGWVKGLALVAVILLAGSSVALAGPIGFVGLAVPHVTRYLVGQDYRWVLPYAAIFGAILLLLADIAARFVIPSQEISAGVITALLGAPFLIYLAQRRE</sequence>
<evidence type="ECO:0000313" key="9">
    <source>
        <dbReference type="EMBL" id="MFC4304906.1"/>
    </source>
</evidence>
<feature type="transmembrane region" description="Helical" evidence="8">
    <location>
        <begin position="306"/>
        <end position="323"/>
    </location>
</feature>
<dbReference type="EMBL" id="JBHSED010000035">
    <property type="protein sequence ID" value="MFC4304906.1"/>
    <property type="molecule type" value="Genomic_DNA"/>
</dbReference>
<evidence type="ECO:0000256" key="8">
    <source>
        <dbReference type="SAM" id="Phobius"/>
    </source>
</evidence>
<evidence type="ECO:0000256" key="2">
    <source>
        <dbReference type="ARBA" id="ARBA00007935"/>
    </source>
</evidence>
<evidence type="ECO:0000256" key="7">
    <source>
        <dbReference type="ARBA" id="ARBA00023136"/>
    </source>
</evidence>
<feature type="transmembrane region" description="Helical" evidence="8">
    <location>
        <begin position="146"/>
        <end position="167"/>
    </location>
</feature>
<keyword evidence="5 8" id="KW-0812">Transmembrane</keyword>
<dbReference type="PANTHER" id="PTHR30472">
    <property type="entry name" value="FERRIC ENTEROBACTIN TRANSPORT SYSTEM PERMEASE PROTEIN"/>
    <property type="match status" value="1"/>
</dbReference>
<dbReference type="RefSeq" id="WP_378127110.1">
    <property type="nucleotide sequence ID" value="NZ_JBHSED010000035.1"/>
</dbReference>
<feature type="transmembrane region" description="Helical" evidence="8">
    <location>
        <begin position="187"/>
        <end position="209"/>
    </location>
</feature>
<accession>A0ABV8SBF0</accession>
<keyword evidence="3" id="KW-0813">Transport</keyword>
<dbReference type="PANTHER" id="PTHR30472:SF1">
    <property type="entry name" value="FE(3+) DICITRATE TRANSPORT SYSTEM PERMEASE PROTEIN FECC-RELATED"/>
    <property type="match status" value="1"/>
</dbReference>
<dbReference type="Proteomes" id="UP001595755">
    <property type="component" value="Unassembled WGS sequence"/>
</dbReference>
<keyword evidence="7 8" id="KW-0472">Membrane</keyword>
<keyword evidence="10" id="KW-1185">Reference proteome</keyword>